<evidence type="ECO:0000313" key="1">
    <source>
        <dbReference type="EMBL" id="KCW68495.1"/>
    </source>
</evidence>
<organism evidence="1">
    <name type="scientific">Eucalyptus grandis</name>
    <name type="common">Flooded gum</name>
    <dbReference type="NCBI Taxonomy" id="71139"/>
    <lineage>
        <taxon>Eukaryota</taxon>
        <taxon>Viridiplantae</taxon>
        <taxon>Streptophyta</taxon>
        <taxon>Embryophyta</taxon>
        <taxon>Tracheophyta</taxon>
        <taxon>Spermatophyta</taxon>
        <taxon>Magnoliopsida</taxon>
        <taxon>eudicotyledons</taxon>
        <taxon>Gunneridae</taxon>
        <taxon>Pentapetalae</taxon>
        <taxon>rosids</taxon>
        <taxon>malvids</taxon>
        <taxon>Myrtales</taxon>
        <taxon>Myrtaceae</taxon>
        <taxon>Myrtoideae</taxon>
        <taxon>Eucalypteae</taxon>
        <taxon>Eucalyptus</taxon>
    </lineage>
</organism>
<gene>
    <name evidence="1" type="ORF">EUGRSUZ_F02144</name>
</gene>
<dbReference type="AlphaFoldDB" id="A0A059BS80"/>
<protein>
    <recommendedName>
        <fullName evidence="2">K-box domain-containing protein</fullName>
    </recommendedName>
</protein>
<sequence>MREEDLEGLGVEELGQLENKLGAGLSLVLKTEVSSLTYIHLVFIRTKKRVPHAHCSRFTLWIFHILVVPLFPGRASVN</sequence>
<name>A0A059BS80_EUCGR</name>
<dbReference type="Gramene" id="KCW68495">
    <property type="protein sequence ID" value="KCW68495"/>
    <property type="gene ID" value="EUGRSUZ_F02144"/>
</dbReference>
<accession>A0A059BS80</accession>
<proteinExistence type="predicted"/>
<dbReference type="EMBL" id="KK198758">
    <property type="protein sequence ID" value="KCW68495.1"/>
    <property type="molecule type" value="Genomic_DNA"/>
</dbReference>
<reference evidence="1" key="1">
    <citation type="submission" date="2013-07" db="EMBL/GenBank/DDBJ databases">
        <title>The genome of Eucalyptus grandis.</title>
        <authorList>
            <person name="Schmutz J."/>
            <person name="Hayes R."/>
            <person name="Myburg A."/>
            <person name="Tuskan G."/>
            <person name="Grattapaglia D."/>
            <person name="Rokhsar D.S."/>
        </authorList>
    </citation>
    <scope>NUCLEOTIDE SEQUENCE</scope>
    <source>
        <tissue evidence="1">Leaf extractions</tissue>
    </source>
</reference>
<evidence type="ECO:0008006" key="2">
    <source>
        <dbReference type="Google" id="ProtNLM"/>
    </source>
</evidence>
<dbReference type="InParanoid" id="A0A059BS80"/>